<sequence length="109" mass="12465">MEALKKARFLATQARDPAIHYQHSELGYNYRMSNIVAGIGHRQLEVLDKRVAQRRTVFDKYKEAFADQPGFEFMPELEGTKSNRWLTALTVDKELAGVLRAEIIEALGQ</sequence>
<keyword evidence="2" id="KW-1185">Reference proteome</keyword>
<dbReference type="Gene3D" id="3.90.1150.10">
    <property type="entry name" value="Aspartate Aminotransferase, domain 1"/>
    <property type="match status" value="1"/>
</dbReference>
<dbReference type="InterPro" id="IPR015424">
    <property type="entry name" value="PyrdxlP-dep_Trfase"/>
</dbReference>
<dbReference type="SUPFAM" id="SSF53383">
    <property type="entry name" value="PLP-dependent transferases"/>
    <property type="match status" value="1"/>
</dbReference>
<reference evidence="2" key="1">
    <citation type="journal article" date="2019" name="Int. J. Syst. Evol. Microbiol.">
        <title>The Global Catalogue of Microorganisms (GCM) 10K type strain sequencing project: providing services to taxonomists for standard genome sequencing and annotation.</title>
        <authorList>
            <consortium name="The Broad Institute Genomics Platform"/>
            <consortium name="The Broad Institute Genome Sequencing Center for Infectious Disease"/>
            <person name="Wu L."/>
            <person name="Ma J."/>
        </authorList>
    </citation>
    <scope>NUCLEOTIDE SEQUENCE [LARGE SCALE GENOMIC DNA]</scope>
    <source>
        <strain evidence="2">JCM 15395</strain>
    </source>
</reference>
<dbReference type="InterPro" id="IPR000653">
    <property type="entry name" value="DegT/StrS_aminotransferase"/>
</dbReference>
<comment type="caution">
    <text evidence="1">The sequence shown here is derived from an EMBL/GenBank/DDBJ whole genome shotgun (WGS) entry which is preliminary data.</text>
</comment>
<evidence type="ECO:0000313" key="2">
    <source>
        <dbReference type="Proteomes" id="UP001500866"/>
    </source>
</evidence>
<proteinExistence type="predicted"/>
<protein>
    <submittedName>
        <fullName evidence="1">Uncharacterized protein</fullName>
    </submittedName>
</protein>
<evidence type="ECO:0000313" key="1">
    <source>
        <dbReference type="EMBL" id="GAA0606475.1"/>
    </source>
</evidence>
<dbReference type="PANTHER" id="PTHR30244">
    <property type="entry name" value="TRANSAMINASE"/>
    <property type="match status" value="1"/>
</dbReference>
<dbReference type="PANTHER" id="PTHR30244:SF34">
    <property type="entry name" value="DTDP-4-AMINO-4,6-DIDEOXYGALACTOSE TRANSAMINASE"/>
    <property type="match status" value="1"/>
</dbReference>
<name>A0ABP3RFB9_9BACI</name>
<dbReference type="Pfam" id="PF01041">
    <property type="entry name" value="DegT_DnrJ_EryC1"/>
    <property type="match status" value="1"/>
</dbReference>
<dbReference type="Proteomes" id="UP001500866">
    <property type="component" value="Unassembled WGS sequence"/>
</dbReference>
<organism evidence="1 2">
    <name type="scientific">Virgibacillus siamensis</name>
    <dbReference type="NCBI Taxonomy" id="480071"/>
    <lineage>
        <taxon>Bacteria</taxon>
        <taxon>Bacillati</taxon>
        <taxon>Bacillota</taxon>
        <taxon>Bacilli</taxon>
        <taxon>Bacillales</taxon>
        <taxon>Bacillaceae</taxon>
        <taxon>Virgibacillus</taxon>
    </lineage>
</organism>
<dbReference type="InterPro" id="IPR015421">
    <property type="entry name" value="PyrdxlP-dep_Trfase_major"/>
</dbReference>
<dbReference type="InterPro" id="IPR015422">
    <property type="entry name" value="PyrdxlP-dep_Trfase_small"/>
</dbReference>
<gene>
    <name evidence="1" type="ORF">GCM10009001_24660</name>
</gene>
<accession>A0ABP3RFB9</accession>
<dbReference type="Gene3D" id="3.40.640.10">
    <property type="entry name" value="Type I PLP-dependent aspartate aminotransferase-like (Major domain)"/>
    <property type="match status" value="1"/>
</dbReference>
<dbReference type="EMBL" id="BAAADS010000017">
    <property type="protein sequence ID" value="GAA0606475.1"/>
    <property type="molecule type" value="Genomic_DNA"/>
</dbReference>